<name>A0ABR8SY96_9BACL</name>
<reference evidence="2 3" key="1">
    <citation type="submission" date="2020-08" db="EMBL/GenBank/DDBJ databases">
        <title>A Genomic Blueprint of the Chicken Gut Microbiome.</title>
        <authorList>
            <person name="Gilroy R."/>
            <person name="Ravi A."/>
            <person name="Getino M."/>
            <person name="Pursley I."/>
            <person name="Horton D.L."/>
            <person name="Alikhan N.-F."/>
            <person name="Baker D."/>
            <person name="Gharbi K."/>
            <person name="Hall N."/>
            <person name="Watson M."/>
            <person name="Adriaenssens E.M."/>
            <person name="Foster-Nyarko E."/>
            <person name="Jarju S."/>
            <person name="Secka A."/>
            <person name="Antonio M."/>
            <person name="Oren A."/>
            <person name="Chaudhuri R."/>
            <person name="La Ragione R.M."/>
            <person name="Hildebrand F."/>
            <person name="Pallen M.J."/>
        </authorList>
    </citation>
    <scope>NUCLEOTIDE SEQUENCE [LARGE SCALE GENOMIC DNA]</scope>
    <source>
        <strain evidence="2 3">Sa2BVA9</strain>
    </source>
</reference>
<dbReference type="RefSeq" id="WP_191799694.1">
    <property type="nucleotide sequence ID" value="NZ_JACSQL010000003.1"/>
</dbReference>
<feature type="transmembrane region" description="Helical" evidence="1">
    <location>
        <begin position="86"/>
        <end position="110"/>
    </location>
</feature>
<feature type="transmembrane region" description="Helical" evidence="1">
    <location>
        <begin position="54"/>
        <end position="74"/>
    </location>
</feature>
<keyword evidence="1" id="KW-0472">Membrane</keyword>
<dbReference type="Proteomes" id="UP000608071">
    <property type="component" value="Unassembled WGS sequence"/>
</dbReference>
<keyword evidence="1" id="KW-1133">Transmembrane helix</keyword>
<accession>A0ABR8SY96</accession>
<comment type="caution">
    <text evidence="2">The sequence shown here is derived from an EMBL/GenBank/DDBJ whole genome shotgun (WGS) entry which is preliminary data.</text>
</comment>
<keyword evidence="3" id="KW-1185">Reference proteome</keyword>
<evidence type="ECO:0000313" key="2">
    <source>
        <dbReference type="EMBL" id="MBD7968470.1"/>
    </source>
</evidence>
<dbReference type="EMBL" id="JACSQL010000003">
    <property type="protein sequence ID" value="MBD7968470.1"/>
    <property type="molecule type" value="Genomic_DNA"/>
</dbReference>
<gene>
    <name evidence="2" type="ORF">H9647_10370</name>
</gene>
<keyword evidence="1" id="KW-0812">Transmembrane</keyword>
<protein>
    <submittedName>
        <fullName evidence="2">DUF2809 domain-containing protein</fullName>
    </submittedName>
</protein>
<sequence length="122" mass="14380">MKRIILGITCVFIILLGLLLRSKVPFMGDFLWAALIFFLFSFVFLNVPRRYQFFIPLFFCYFIEFTQLVHAPWINELRENRFLQLILGHGVFGILDLIAYTSAILVSYVITGFIERSIVRYN</sequence>
<dbReference type="Pfam" id="PF10990">
    <property type="entry name" value="DUF2809"/>
    <property type="match status" value="1"/>
</dbReference>
<evidence type="ECO:0000313" key="3">
    <source>
        <dbReference type="Proteomes" id="UP000608071"/>
    </source>
</evidence>
<dbReference type="InterPro" id="IPR021257">
    <property type="entry name" value="DUF2809"/>
</dbReference>
<proteinExistence type="predicted"/>
<feature type="transmembrane region" description="Helical" evidence="1">
    <location>
        <begin position="31"/>
        <end position="47"/>
    </location>
</feature>
<evidence type="ECO:0000256" key="1">
    <source>
        <dbReference type="SAM" id="Phobius"/>
    </source>
</evidence>
<organism evidence="2 3">
    <name type="scientific">Paenibacillus gallinarum</name>
    <dbReference type="NCBI Taxonomy" id="2762232"/>
    <lineage>
        <taxon>Bacteria</taxon>
        <taxon>Bacillati</taxon>
        <taxon>Bacillota</taxon>
        <taxon>Bacilli</taxon>
        <taxon>Bacillales</taxon>
        <taxon>Paenibacillaceae</taxon>
        <taxon>Paenibacillus</taxon>
    </lineage>
</organism>